<name>A0A2G9U8S7_TELCI</name>
<protein>
    <submittedName>
        <fullName evidence="1">Uncharacterized protein</fullName>
    </submittedName>
</protein>
<dbReference type="PANTHER" id="PTHR37427">
    <property type="entry name" value="PROTEIN CBG20963-RELATED"/>
    <property type="match status" value="1"/>
</dbReference>
<dbReference type="AlphaFoldDB" id="A0A2G9U8S7"/>
<reference evidence="1 2" key="1">
    <citation type="submission" date="2015-09" db="EMBL/GenBank/DDBJ databases">
        <title>Draft genome of the parasitic nematode Teladorsagia circumcincta isolate WARC Sus (inbred).</title>
        <authorList>
            <person name="Mitreva M."/>
        </authorList>
    </citation>
    <scope>NUCLEOTIDE SEQUENCE [LARGE SCALE GENOMIC DNA]</scope>
    <source>
        <strain evidence="1 2">S</strain>
    </source>
</reference>
<proteinExistence type="predicted"/>
<sequence>MLYARYEFTENHQNYTLYIVGPMCNLKPTVLKSYSEQPKPGVKPIGQTSAFIEGQGMLDYT</sequence>
<dbReference type="EMBL" id="KZ348090">
    <property type="protein sequence ID" value="PIO66687.1"/>
    <property type="molecule type" value="Genomic_DNA"/>
</dbReference>
<dbReference type="PANTHER" id="PTHR37427:SF1">
    <property type="entry name" value="LIPOCALIN-LIKE DOMAIN-CONTAINING PROTEIN"/>
    <property type="match status" value="1"/>
</dbReference>
<accession>A0A2G9U8S7</accession>
<dbReference type="OrthoDB" id="5869907at2759"/>
<dbReference type="Proteomes" id="UP000230423">
    <property type="component" value="Unassembled WGS sequence"/>
</dbReference>
<organism evidence="1 2">
    <name type="scientific">Teladorsagia circumcincta</name>
    <name type="common">Brown stomach worm</name>
    <name type="synonym">Ostertagia circumcincta</name>
    <dbReference type="NCBI Taxonomy" id="45464"/>
    <lineage>
        <taxon>Eukaryota</taxon>
        <taxon>Metazoa</taxon>
        <taxon>Ecdysozoa</taxon>
        <taxon>Nematoda</taxon>
        <taxon>Chromadorea</taxon>
        <taxon>Rhabditida</taxon>
        <taxon>Rhabditina</taxon>
        <taxon>Rhabditomorpha</taxon>
        <taxon>Strongyloidea</taxon>
        <taxon>Trichostrongylidae</taxon>
        <taxon>Teladorsagia</taxon>
    </lineage>
</organism>
<evidence type="ECO:0000313" key="1">
    <source>
        <dbReference type="EMBL" id="PIO66687.1"/>
    </source>
</evidence>
<feature type="non-terminal residue" evidence="1">
    <location>
        <position position="61"/>
    </location>
</feature>
<keyword evidence="2" id="KW-1185">Reference proteome</keyword>
<evidence type="ECO:0000313" key="2">
    <source>
        <dbReference type="Proteomes" id="UP000230423"/>
    </source>
</evidence>
<gene>
    <name evidence="1" type="ORF">TELCIR_11593</name>
</gene>